<dbReference type="Pfam" id="PF00501">
    <property type="entry name" value="AMP-binding"/>
    <property type="match status" value="1"/>
</dbReference>
<dbReference type="Gene3D" id="3.30.559.10">
    <property type="entry name" value="Chloramphenicol acetyltransferase-like domain"/>
    <property type="match status" value="1"/>
</dbReference>
<dbReference type="InterPro" id="IPR001242">
    <property type="entry name" value="Condensation_dom"/>
</dbReference>
<dbReference type="Proteomes" id="UP000199643">
    <property type="component" value="Unassembled WGS sequence"/>
</dbReference>
<dbReference type="InterPro" id="IPR000873">
    <property type="entry name" value="AMP-dep_synth/lig_dom"/>
</dbReference>
<evidence type="ECO:0000313" key="4">
    <source>
        <dbReference type="Proteomes" id="UP000199643"/>
    </source>
</evidence>
<dbReference type="Pfam" id="PF00668">
    <property type="entry name" value="Condensation"/>
    <property type="match status" value="1"/>
</dbReference>
<feature type="non-terminal residue" evidence="3">
    <location>
        <position position="569"/>
    </location>
</feature>
<evidence type="ECO:0000313" key="3">
    <source>
        <dbReference type="EMBL" id="SDH73106.1"/>
    </source>
</evidence>
<dbReference type="Gene3D" id="3.40.50.980">
    <property type="match status" value="2"/>
</dbReference>
<feature type="domain" description="Condensation" evidence="2">
    <location>
        <begin position="8"/>
        <end position="448"/>
    </location>
</feature>
<dbReference type="InterPro" id="IPR023213">
    <property type="entry name" value="CAT-like_dom_sf"/>
</dbReference>
<sequence>ITPGIRTGRIPLSYSQESLWVIDKVWGSLQYHMPAVLEINGTLNIPALRSAIGQLVERHEVLRTVISEEDGKAFQTILSETVWDLDTATCRFDTLQAKQKYIDEFMRIPFQMDKEPLFRTRLITTATQSHLLLVLMHHIVSDGWSASIFIKELSALYTAACTETPHTLQPLPVQYADFAIWQRKYISGQQLEQQTQFWKNRLQGVQPIQLQTDFPRPPVQSTNGQRIEHMIDPQLSADIMDACRRQGVTLYMFLLCAFKTLLMRYTAQQDICVGTSTAGRLHGELEGLIGYFVNTLAIRSQVDPQNSFSEQLALIRENLLECYAHQEVPFEKVVDAVEHTRDLAQNPIFQVMFVLLNTPEEGELSLGEASVKPISIRTDQTKFDLTLKAEATGESISLSMEYCADLFTAERISAMTQHLVQLLGEVTHNPAQKLQDIRIMGTQEREQVLAASKGPVVRFPKDKTVIDLFRNQVDKNPENTAVSFRGKKLTYRDLQQQVSKAAAFLNTKGITNGDIVAICMERSEEMITAILAIMSAGAAYVPIDPAYPKERIDFIIKDTNAKILITDID</sequence>
<dbReference type="EMBL" id="FNCH01000051">
    <property type="protein sequence ID" value="SDH73106.1"/>
    <property type="molecule type" value="Genomic_DNA"/>
</dbReference>
<gene>
    <name evidence="3" type="ORF">SAMN05421827_1511</name>
</gene>
<organism evidence="3 4">
    <name type="scientific">Pedobacter terrae</name>
    <dbReference type="NCBI Taxonomy" id="405671"/>
    <lineage>
        <taxon>Bacteria</taxon>
        <taxon>Pseudomonadati</taxon>
        <taxon>Bacteroidota</taxon>
        <taxon>Sphingobacteriia</taxon>
        <taxon>Sphingobacteriales</taxon>
        <taxon>Sphingobacteriaceae</taxon>
        <taxon>Pedobacter</taxon>
    </lineage>
</organism>
<accession>A0A1G8ETB0</accession>
<dbReference type="STRING" id="405671.SAMN05421827_1511"/>
<proteinExistence type="predicted"/>
<dbReference type="AlphaFoldDB" id="A0A1G8ETB0"/>
<protein>
    <submittedName>
        <fullName evidence="3">HxxPF-repeated domain-containing protein</fullName>
    </submittedName>
</protein>
<evidence type="ECO:0000259" key="2">
    <source>
        <dbReference type="Pfam" id="PF00668"/>
    </source>
</evidence>
<dbReference type="SUPFAM" id="SSF56801">
    <property type="entry name" value="Acetyl-CoA synthetase-like"/>
    <property type="match status" value="1"/>
</dbReference>
<name>A0A1G8ETB0_9SPHI</name>
<reference evidence="4" key="1">
    <citation type="submission" date="2016-10" db="EMBL/GenBank/DDBJ databases">
        <authorList>
            <person name="Varghese N."/>
            <person name="Submissions S."/>
        </authorList>
    </citation>
    <scope>NUCLEOTIDE SEQUENCE [LARGE SCALE GENOMIC DNA]</scope>
    <source>
        <strain evidence="4">DSM 17933</strain>
    </source>
</reference>
<keyword evidence="4" id="KW-1185">Reference proteome</keyword>
<feature type="non-terminal residue" evidence="3">
    <location>
        <position position="1"/>
    </location>
</feature>
<dbReference type="SUPFAM" id="SSF52777">
    <property type="entry name" value="CoA-dependent acyltransferases"/>
    <property type="match status" value="2"/>
</dbReference>
<dbReference type="Gene3D" id="3.30.559.30">
    <property type="entry name" value="Nonribosomal peptide synthetase, condensation domain"/>
    <property type="match status" value="1"/>
</dbReference>
<feature type="domain" description="AMP-dependent synthetase/ligase" evidence="1">
    <location>
        <begin position="469"/>
        <end position="566"/>
    </location>
</feature>
<dbReference type="GO" id="GO:0003824">
    <property type="term" value="F:catalytic activity"/>
    <property type="evidence" value="ECO:0007669"/>
    <property type="project" value="InterPro"/>
</dbReference>
<dbReference type="PANTHER" id="PTHR45398:SF1">
    <property type="entry name" value="ENZYME, PUTATIVE (JCVI)-RELATED"/>
    <property type="match status" value="1"/>
</dbReference>
<evidence type="ECO:0000259" key="1">
    <source>
        <dbReference type="Pfam" id="PF00501"/>
    </source>
</evidence>
<dbReference type="CDD" id="cd19531">
    <property type="entry name" value="LCL_NRPS-like"/>
    <property type="match status" value="1"/>
</dbReference>
<dbReference type="PANTHER" id="PTHR45398">
    <property type="match status" value="1"/>
</dbReference>